<feature type="transmembrane region" description="Helical" evidence="6">
    <location>
        <begin position="55"/>
        <end position="73"/>
    </location>
</feature>
<dbReference type="RefSeq" id="WP_090341395.1">
    <property type="nucleotide sequence ID" value="NZ_FNXY01000010.1"/>
</dbReference>
<evidence type="ECO:0000256" key="3">
    <source>
        <dbReference type="ARBA" id="ARBA00022692"/>
    </source>
</evidence>
<gene>
    <name evidence="7" type="ORF">SAMN04487995_5730</name>
</gene>
<dbReference type="InterPro" id="IPR019860">
    <property type="entry name" value="Motility-assoc_ABC_perm_GldF"/>
</dbReference>
<dbReference type="Pfam" id="PF12679">
    <property type="entry name" value="ABC2_membrane_2"/>
    <property type="match status" value="1"/>
</dbReference>
<dbReference type="NCBIfam" id="TIGR03518">
    <property type="entry name" value="ABC_perm_GldF"/>
    <property type="match status" value="1"/>
</dbReference>
<dbReference type="InterPro" id="IPR051449">
    <property type="entry name" value="ABC-2_transporter_component"/>
</dbReference>
<feature type="transmembrane region" description="Helical" evidence="6">
    <location>
        <begin position="167"/>
        <end position="199"/>
    </location>
</feature>
<evidence type="ECO:0000313" key="8">
    <source>
        <dbReference type="Proteomes" id="UP000199532"/>
    </source>
</evidence>
<feature type="transmembrane region" description="Helical" evidence="6">
    <location>
        <begin position="94"/>
        <end position="118"/>
    </location>
</feature>
<evidence type="ECO:0000256" key="1">
    <source>
        <dbReference type="ARBA" id="ARBA00004651"/>
    </source>
</evidence>
<feature type="transmembrane region" description="Helical" evidence="6">
    <location>
        <begin position="12"/>
        <end position="35"/>
    </location>
</feature>
<dbReference type="PANTHER" id="PTHR30294">
    <property type="entry name" value="MEMBRANE COMPONENT OF ABC TRANSPORTER YHHJ-RELATED"/>
    <property type="match status" value="1"/>
</dbReference>
<keyword evidence="3 6" id="KW-0812">Transmembrane</keyword>
<comment type="subcellular location">
    <subcellularLocation>
        <location evidence="1">Cell membrane</location>
        <topology evidence="1">Multi-pass membrane protein</topology>
    </subcellularLocation>
</comment>
<reference evidence="7 8" key="1">
    <citation type="submission" date="2016-10" db="EMBL/GenBank/DDBJ databases">
        <authorList>
            <person name="de Groot N.N."/>
        </authorList>
    </citation>
    <scope>NUCLEOTIDE SEQUENCE [LARGE SCALE GENOMIC DNA]</scope>
    <source>
        <strain evidence="7 8">DSM 19938</strain>
    </source>
</reference>
<organism evidence="7 8">
    <name type="scientific">Dyadobacter koreensis</name>
    <dbReference type="NCBI Taxonomy" id="408657"/>
    <lineage>
        <taxon>Bacteria</taxon>
        <taxon>Pseudomonadati</taxon>
        <taxon>Bacteroidota</taxon>
        <taxon>Cytophagia</taxon>
        <taxon>Cytophagales</taxon>
        <taxon>Spirosomataceae</taxon>
        <taxon>Dyadobacter</taxon>
    </lineage>
</organism>
<keyword evidence="2" id="KW-1003">Cell membrane</keyword>
<name>A0A1H7AGW7_9BACT</name>
<keyword evidence="5 6" id="KW-0472">Membrane</keyword>
<evidence type="ECO:0000256" key="5">
    <source>
        <dbReference type="ARBA" id="ARBA00023136"/>
    </source>
</evidence>
<protein>
    <submittedName>
        <fullName evidence="7">Protein involved in gliding motility GldF</fullName>
    </submittedName>
</protein>
<evidence type="ECO:0000256" key="4">
    <source>
        <dbReference type="ARBA" id="ARBA00022989"/>
    </source>
</evidence>
<evidence type="ECO:0000256" key="2">
    <source>
        <dbReference type="ARBA" id="ARBA00022475"/>
    </source>
</evidence>
<evidence type="ECO:0000313" key="7">
    <source>
        <dbReference type="EMBL" id="SEJ64829.1"/>
    </source>
</evidence>
<dbReference type="OrthoDB" id="9794512at2"/>
<dbReference type="GO" id="GO:0140359">
    <property type="term" value="F:ABC-type transporter activity"/>
    <property type="evidence" value="ECO:0007669"/>
    <property type="project" value="InterPro"/>
</dbReference>
<dbReference type="GO" id="GO:0005886">
    <property type="term" value="C:plasma membrane"/>
    <property type="evidence" value="ECO:0007669"/>
    <property type="project" value="UniProtKB-SubCell"/>
</dbReference>
<evidence type="ECO:0000256" key="6">
    <source>
        <dbReference type="SAM" id="Phobius"/>
    </source>
</evidence>
<feature type="transmembrane region" description="Helical" evidence="6">
    <location>
        <begin position="219"/>
        <end position="237"/>
    </location>
</feature>
<keyword evidence="4 6" id="KW-1133">Transmembrane helix</keyword>
<sequence>MFAIFQKEIGSFFNSLVAYMVMAVFLIAVGLIVWVFPDSNVLDYGYADLNAFFSLAPYVLLFLIPAITMRSLAEESRTGTLELLLTKPIKNWELILGKFFANWILVLLTILPTILYYISVYQLGNPSGNIDSAAVFGSYIGLFLFSGVLVSMGIWSSSLNENQIVAFILGVFLAFIWYVGFGSISALLGSGFAADIFSWTALDEQYRALGKGLVDSRNVIYLFSLMIFFLFLTHWRVEALRK</sequence>
<dbReference type="EMBL" id="FNXY01000010">
    <property type="protein sequence ID" value="SEJ64829.1"/>
    <property type="molecule type" value="Genomic_DNA"/>
</dbReference>
<keyword evidence="8" id="KW-1185">Reference proteome</keyword>
<accession>A0A1H7AGW7</accession>
<dbReference type="Proteomes" id="UP000199532">
    <property type="component" value="Unassembled WGS sequence"/>
</dbReference>
<dbReference type="AlphaFoldDB" id="A0A1H7AGW7"/>
<dbReference type="PANTHER" id="PTHR30294:SF29">
    <property type="entry name" value="MULTIDRUG ABC TRANSPORTER PERMEASE YBHS-RELATED"/>
    <property type="match status" value="1"/>
</dbReference>
<dbReference type="STRING" id="408657.SAMN04487995_5730"/>
<proteinExistence type="predicted"/>
<feature type="transmembrane region" description="Helical" evidence="6">
    <location>
        <begin position="133"/>
        <end position="155"/>
    </location>
</feature>